<sequence>MTILGNIIKKAIELKGKLSGDDDPLELQEKTLYQLLDKARDTEFGKHYDFKGILESDDIRKALAAKVPVHDYHKMHNEWWHKMEQGQPDISWPGKPSYLALSSGTTSGKSKKIPVTEDMLQATRQASLQQITCLSNFNLPAEFFEKEIMMLCSSTNLNEDGVYPVGDISGISAGNIPFWFRNYCRPGEEIFNIDDWDQRIQKIAEQAPKWDIGALSGIPSWIELMLRKVIEYHGLNNIHEIWPNLRVYATGGVAFGPYQKSFEKLLAQPLVYIDTYFCSEGFLAFQARPETDSMKLALDNGIYFEFVPFVEENILPDGSVKPGVEALTLEEIKEGEEYVLLISSVSGAWRYVLGDTIKLTSKEHYEIDITGRTKHFLNVVGSKLSVNDMNTAIQTLEKELGVTVTEFTVAAVKQEDQYVHKWYLGSEDLKDRDSARVLIDKTLQNINHNYQTAREQALSDIIIEVVSPHAFYEWNEIKNKKGGQVKTPRVMDEDQFSEWENFVRALGVATN</sequence>
<dbReference type="PANTHER" id="PTHR31901">
    <property type="entry name" value="GH3 DOMAIN-CONTAINING PROTEIN"/>
    <property type="match status" value="1"/>
</dbReference>
<gene>
    <name evidence="3" type="ORF">E1163_23235</name>
</gene>
<dbReference type="Pfam" id="PF23572">
    <property type="entry name" value="GH3_C"/>
    <property type="match status" value="1"/>
</dbReference>
<dbReference type="InterPro" id="IPR055378">
    <property type="entry name" value="GH3_C"/>
</dbReference>
<organism evidence="3 4">
    <name type="scientific">Fulvivirga kasyanovii</name>
    <dbReference type="NCBI Taxonomy" id="396812"/>
    <lineage>
        <taxon>Bacteria</taxon>
        <taxon>Pseudomonadati</taxon>
        <taxon>Bacteroidota</taxon>
        <taxon>Cytophagia</taxon>
        <taxon>Cytophagales</taxon>
        <taxon>Fulvivirgaceae</taxon>
        <taxon>Fulvivirga</taxon>
    </lineage>
</organism>
<protein>
    <submittedName>
        <fullName evidence="3">GH3 auxin-responsive promoter</fullName>
    </submittedName>
</protein>
<feature type="domain" description="GH3 middle" evidence="1">
    <location>
        <begin position="297"/>
        <end position="362"/>
    </location>
</feature>
<accession>A0ABW9RY03</accession>
<dbReference type="Pfam" id="PF03321">
    <property type="entry name" value="GH3"/>
    <property type="match status" value="1"/>
</dbReference>
<keyword evidence="4" id="KW-1185">Reference proteome</keyword>
<evidence type="ECO:0000259" key="2">
    <source>
        <dbReference type="Pfam" id="PF23572"/>
    </source>
</evidence>
<dbReference type="PANTHER" id="PTHR31901:SF9">
    <property type="entry name" value="GH3 DOMAIN-CONTAINING PROTEIN"/>
    <property type="match status" value="1"/>
</dbReference>
<dbReference type="InterPro" id="IPR004993">
    <property type="entry name" value="GH3"/>
</dbReference>
<comment type="caution">
    <text evidence="3">The sequence shown here is derived from an EMBL/GenBank/DDBJ whole genome shotgun (WGS) entry which is preliminary data.</text>
</comment>
<evidence type="ECO:0000313" key="4">
    <source>
        <dbReference type="Proteomes" id="UP000798808"/>
    </source>
</evidence>
<dbReference type="Proteomes" id="UP000798808">
    <property type="component" value="Unassembled WGS sequence"/>
</dbReference>
<dbReference type="Pfam" id="PF23571">
    <property type="entry name" value="GH3_M"/>
    <property type="match status" value="1"/>
</dbReference>
<dbReference type="EMBL" id="SMLW01000646">
    <property type="protein sequence ID" value="MTI27890.1"/>
    <property type="molecule type" value="Genomic_DNA"/>
</dbReference>
<name>A0ABW9RY03_9BACT</name>
<reference evidence="3 4" key="1">
    <citation type="submission" date="2019-02" db="EMBL/GenBank/DDBJ databases">
        <authorList>
            <person name="Goldberg S.R."/>
            <person name="Haltli B.A."/>
            <person name="Correa H."/>
            <person name="Russell K.G."/>
        </authorList>
    </citation>
    <scope>NUCLEOTIDE SEQUENCE [LARGE SCALE GENOMIC DNA]</scope>
    <source>
        <strain evidence="3 4">JCM 16186</strain>
    </source>
</reference>
<dbReference type="RefSeq" id="WP_155174889.1">
    <property type="nucleotide sequence ID" value="NZ_BAAAFL010000017.1"/>
</dbReference>
<evidence type="ECO:0000313" key="3">
    <source>
        <dbReference type="EMBL" id="MTI27890.1"/>
    </source>
</evidence>
<feature type="domain" description="GH3 C-terminal" evidence="2">
    <location>
        <begin position="388"/>
        <end position="493"/>
    </location>
</feature>
<proteinExistence type="predicted"/>
<dbReference type="InterPro" id="IPR055377">
    <property type="entry name" value="GH3_M"/>
</dbReference>
<evidence type="ECO:0000259" key="1">
    <source>
        <dbReference type="Pfam" id="PF23571"/>
    </source>
</evidence>